<dbReference type="EMBL" id="JBHSWJ010000002">
    <property type="protein sequence ID" value="MFC6713500.1"/>
    <property type="molecule type" value="Genomic_DNA"/>
</dbReference>
<evidence type="ECO:0000259" key="2">
    <source>
        <dbReference type="Pfam" id="PF13223"/>
    </source>
</evidence>
<accession>A0ABW2AQY4</accession>
<comment type="caution">
    <text evidence="3">The sequence shown here is derived from an EMBL/GenBank/DDBJ whole genome shotgun (WGS) entry which is preliminary data.</text>
</comment>
<dbReference type="Proteomes" id="UP001596356">
    <property type="component" value="Unassembled WGS sequence"/>
</dbReference>
<evidence type="ECO:0000313" key="4">
    <source>
        <dbReference type="Proteomes" id="UP001596356"/>
    </source>
</evidence>
<proteinExistence type="predicted"/>
<gene>
    <name evidence="3" type="ORF">ACFQBT_06490</name>
</gene>
<evidence type="ECO:0000313" key="3">
    <source>
        <dbReference type="EMBL" id="MFC6713500.1"/>
    </source>
</evidence>
<dbReference type="Pfam" id="PF13223">
    <property type="entry name" value="DUF4031"/>
    <property type="match status" value="1"/>
</dbReference>
<name>A0ABW2AQY4_9MICO</name>
<feature type="domain" description="DUF4031" evidence="2">
    <location>
        <begin position="4"/>
        <end position="89"/>
    </location>
</feature>
<protein>
    <submittedName>
        <fullName evidence="3">DUF4031 domain-containing protein</fullName>
    </submittedName>
</protein>
<dbReference type="RefSeq" id="WP_377821299.1">
    <property type="nucleotide sequence ID" value="NZ_JBHSWJ010000002.1"/>
</dbReference>
<keyword evidence="4" id="KW-1185">Reference proteome</keyword>
<sequence length="128" mass="14329">MSVYIDDAFIDATVGSADRRFRSRWCHLVADSSEELLQFAERLGIDQRWLQRRGEPGEHFDLPEPRREHAVQYGAIEISWRESVALVRAHRAGEAFDLAGLRASAQRASDSASATTVRTPWPVPPAGV</sequence>
<dbReference type="InterPro" id="IPR025109">
    <property type="entry name" value="DUF4031"/>
</dbReference>
<feature type="region of interest" description="Disordered" evidence="1">
    <location>
        <begin position="107"/>
        <end position="128"/>
    </location>
</feature>
<reference evidence="4" key="1">
    <citation type="journal article" date="2019" name="Int. J. Syst. Evol. Microbiol.">
        <title>The Global Catalogue of Microorganisms (GCM) 10K type strain sequencing project: providing services to taxonomists for standard genome sequencing and annotation.</title>
        <authorList>
            <consortium name="The Broad Institute Genomics Platform"/>
            <consortium name="The Broad Institute Genome Sequencing Center for Infectious Disease"/>
            <person name="Wu L."/>
            <person name="Ma J."/>
        </authorList>
    </citation>
    <scope>NUCLEOTIDE SEQUENCE [LARGE SCALE GENOMIC DNA]</scope>
    <source>
        <strain evidence="4">NBRC 106593</strain>
    </source>
</reference>
<evidence type="ECO:0000256" key="1">
    <source>
        <dbReference type="SAM" id="MobiDB-lite"/>
    </source>
</evidence>
<organism evidence="3 4">
    <name type="scientific">Branchiibius cervicis</name>
    <dbReference type="NCBI Taxonomy" id="908252"/>
    <lineage>
        <taxon>Bacteria</taxon>
        <taxon>Bacillati</taxon>
        <taxon>Actinomycetota</taxon>
        <taxon>Actinomycetes</taxon>
        <taxon>Micrococcales</taxon>
        <taxon>Dermacoccaceae</taxon>
        <taxon>Branchiibius</taxon>
    </lineage>
</organism>